<keyword evidence="2 5" id="KW-0238">DNA-binding</keyword>
<sequence length="335" mass="36369">MLRIHFTGNDLARIRITEACPLWETVLSLRMLRNRSAGTRLDGWRRQTRVDLRPSARILLALCPPDGYFAEFLMPGDASCRWEDGVEAVMATPRSRLEEDISVLAARRRLPAIAGSLAAGEADAMQTLGETLCEYHRIAITPYWERIQARVAVERAFRLRTIAEGGVELLLSTLATAVRWNSGVLELRHTGSRELRLEGRGLILAPSVFCGGQSVALERPEGTPVVLFPVSTYFAQPLHALDEDVQLPGALSALLGPTRAAALSEVADGATTTELARRLGVTLSTASEHAKVLREAGLITTGRMGRQAVHAITPLGTALSRCREDQFGGGTAASR</sequence>
<dbReference type="GO" id="GO:0003700">
    <property type="term" value="F:DNA-binding transcription factor activity"/>
    <property type="evidence" value="ECO:0007669"/>
    <property type="project" value="InterPro"/>
</dbReference>
<dbReference type="InterPro" id="IPR036390">
    <property type="entry name" value="WH_DNA-bd_sf"/>
</dbReference>
<evidence type="ECO:0000256" key="2">
    <source>
        <dbReference type="ARBA" id="ARBA00023125"/>
    </source>
</evidence>
<reference evidence="5" key="1">
    <citation type="submission" date="2020-10" db="EMBL/GenBank/DDBJ databases">
        <title>Sequencing the genomes of 1000 actinobacteria strains.</title>
        <authorList>
            <person name="Klenk H.-P."/>
        </authorList>
    </citation>
    <scope>NUCLEOTIDE SEQUENCE</scope>
    <source>
        <strain evidence="5">DSM 45354</strain>
    </source>
</reference>
<dbReference type="SUPFAM" id="SSF46785">
    <property type="entry name" value="Winged helix' DNA-binding domain"/>
    <property type="match status" value="1"/>
</dbReference>
<keyword evidence="6" id="KW-1185">Reference proteome</keyword>
<proteinExistence type="predicted"/>
<keyword evidence="1" id="KW-0805">Transcription regulation</keyword>
<dbReference type="EMBL" id="JADBEM010000001">
    <property type="protein sequence ID" value="MBE1606685.1"/>
    <property type="molecule type" value="Genomic_DNA"/>
</dbReference>
<organism evidence="5 6">
    <name type="scientific">Actinopolymorpha pittospori</name>
    <dbReference type="NCBI Taxonomy" id="648752"/>
    <lineage>
        <taxon>Bacteria</taxon>
        <taxon>Bacillati</taxon>
        <taxon>Actinomycetota</taxon>
        <taxon>Actinomycetes</taxon>
        <taxon>Propionibacteriales</taxon>
        <taxon>Actinopolymorphaceae</taxon>
        <taxon>Actinopolymorpha</taxon>
    </lineage>
</organism>
<dbReference type="AlphaFoldDB" id="A0A927N0X1"/>
<evidence type="ECO:0000259" key="4">
    <source>
        <dbReference type="SMART" id="SM00418"/>
    </source>
</evidence>
<dbReference type="PANTHER" id="PTHR43132:SF8">
    <property type="entry name" value="HTH-TYPE TRANSCRIPTIONAL REGULATOR KMTR"/>
    <property type="match status" value="1"/>
</dbReference>
<protein>
    <submittedName>
        <fullName evidence="5">DNA-binding transcriptional ArsR family regulator</fullName>
    </submittedName>
</protein>
<dbReference type="GO" id="GO:0003677">
    <property type="term" value="F:DNA binding"/>
    <property type="evidence" value="ECO:0007669"/>
    <property type="project" value="UniProtKB-KW"/>
</dbReference>
<dbReference type="Pfam" id="PF12840">
    <property type="entry name" value="HTH_20"/>
    <property type="match status" value="1"/>
</dbReference>
<dbReference type="SMART" id="SM00418">
    <property type="entry name" value="HTH_ARSR"/>
    <property type="match status" value="1"/>
</dbReference>
<keyword evidence="3" id="KW-0804">Transcription</keyword>
<evidence type="ECO:0000256" key="3">
    <source>
        <dbReference type="ARBA" id="ARBA00023163"/>
    </source>
</evidence>
<dbReference type="RefSeq" id="WP_192750769.1">
    <property type="nucleotide sequence ID" value="NZ_BAABJL010000109.1"/>
</dbReference>
<dbReference type="PANTHER" id="PTHR43132">
    <property type="entry name" value="ARSENICAL RESISTANCE OPERON REPRESSOR ARSR-RELATED"/>
    <property type="match status" value="1"/>
</dbReference>
<dbReference type="InterPro" id="IPR036388">
    <property type="entry name" value="WH-like_DNA-bd_sf"/>
</dbReference>
<dbReference type="InterPro" id="IPR051011">
    <property type="entry name" value="Metal_resp_trans_reg"/>
</dbReference>
<evidence type="ECO:0000313" key="6">
    <source>
        <dbReference type="Proteomes" id="UP000638648"/>
    </source>
</evidence>
<evidence type="ECO:0000313" key="5">
    <source>
        <dbReference type="EMBL" id="MBE1606685.1"/>
    </source>
</evidence>
<accession>A0A927N0X1</accession>
<name>A0A927N0X1_9ACTN</name>
<feature type="domain" description="HTH arsR-type" evidence="4">
    <location>
        <begin position="249"/>
        <end position="324"/>
    </location>
</feature>
<dbReference type="InterPro" id="IPR011991">
    <property type="entry name" value="ArsR-like_HTH"/>
</dbReference>
<dbReference type="CDD" id="cd00090">
    <property type="entry name" value="HTH_ARSR"/>
    <property type="match status" value="1"/>
</dbReference>
<comment type="caution">
    <text evidence="5">The sequence shown here is derived from an EMBL/GenBank/DDBJ whole genome shotgun (WGS) entry which is preliminary data.</text>
</comment>
<evidence type="ECO:0000256" key="1">
    <source>
        <dbReference type="ARBA" id="ARBA00023015"/>
    </source>
</evidence>
<gene>
    <name evidence="5" type="ORF">HEB94_003533</name>
</gene>
<dbReference type="InterPro" id="IPR001845">
    <property type="entry name" value="HTH_ArsR_DNA-bd_dom"/>
</dbReference>
<dbReference type="Proteomes" id="UP000638648">
    <property type="component" value="Unassembled WGS sequence"/>
</dbReference>
<dbReference type="Gene3D" id="1.10.10.10">
    <property type="entry name" value="Winged helix-like DNA-binding domain superfamily/Winged helix DNA-binding domain"/>
    <property type="match status" value="1"/>
</dbReference>